<dbReference type="InterPro" id="IPR050107">
    <property type="entry name" value="ABC_carbohydrate_import_ATPase"/>
</dbReference>
<evidence type="ECO:0000256" key="10">
    <source>
        <dbReference type="SAM" id="MobiDB-lite"/>
    </source>
</evidence>
<keyword evidence="2" id="KW-0813">Transport</keyword>
<evidence type="ECO:0000256" key="6">
    <source>
        <dbReference type="ARBA" id="ARBA00022741"/>
    </source>
</evidence>
<dbReference type="SMART" id="SM00382">
    <property type="entry name" value="AAA"/>
    <property type="match status" value="2"/>
</dbReference>
<evidence type="ECO:0000256" key="8">
    <source>
        <dbReference type="ARBA" id="ARBA00022967"/>
    </source>
</evidence>
<keyword evidence="7 12" id="KW-0067">ATP-binding</keyword>
<feature type="compositionally biased region" description="Basic and acidic residues" evidence="10">
    <location>
        <begin position="1"/>
        <end position="11"/>
    </location>
</feature>
<keyword evidence="8" id="KW-1278">Translocase</keyword>
<comment type="caution">
    <text evidence="12">The sequence shown here is derived from an EMBL/GenBank/DDBJ whole genome shotgun (WGS) entry which is preliminary data.</text>
</comment>
<keyword evidence="5" id="KW-0677">Repeat</keyword>
<keyword evidence="4" id="KW-0762">Sugar transport</keyword>
<feature type="region of interest" description="Disordered" evidence="10">
    <location>
        <begin position="1"/>
        <end position="22"/>
    </location>
</feature>
<dbReference type="FunFam" id="3.40.50.300:FF:000127">
    <property type="entry name" value="Ribose import ATP-binding protein RbsA"/>
    <property type="match status" value="1"/>
</dbReference>
<evidence type="ECO:0000256" key="1">
    <source>
        <dbReference type="ARBA" id="ARBA00004202"/>
    </source>
</evidence>
<feature type="domain" description="ABC transporter" evidence="11">
    <location>
        <begin position="31"/>
        <end position="267"/>
    </location>
</feature>
<dbReference type="EMBL" id="BONZ01000046">
    <property type="protein sequence ID" value="GIH16764.1"/>
    <property type="molecule type" value="Genomic_DNA"/>
</dbReference>
<keyword evidence="13" id="KW-1185">Reference proteome</keyword>
<evidence type="ECO:0000256" key="3">
    <source>
        <dbReference type="ARBA" id="ARBA00022475"/>
    </source>
</evidence>
<evidence type="ECO:0000256" key="4">
    <source>
        <dbReference type="ARBA" id="ARBA00022597"/>
    </source>
</evidence>
<evidence type="ECO:0000313" key="13">
    <source>
        <dbReference type="Proteomes" id="UP000642748"/>
    </source>
</evidence>
<reference evidence="12" key="1">
    <citation type="submission" date="2021-01" db="EMBL/GenBank/DDBJ databases">
        <title>Whole genome shotgun sequence of Rugosimonospora africana NBRC 104875.</title>
        <authorList>
            <person name="Komaki H."/>
            <person name="Tamura T."/>
        </authorList>
    </citation>
    <scope>NUCLEOTIDE SEQUENCE</scope>
    <source>
        <strain evidence="12">NBRC 104875</strain>
    </source>
</reference>
<proteinExistence type="predicted"/>
<evidence type="ECO:0000256" key="2">
    <source>
        <dbReference type="ARBA" id="ARBA00022448"/>
    </source>
</evidence>
<sequence length="554" mass="59443">MAVGREIHETQPDNASGSSAPAAPGPGRVILAMNAITKTFPGVRALSGVDMTVRAGEVAAILGENGAGKSTLMNILAGVFSDYGGVIELDGVPVAIHSPKAAQHLGIAMIHQELNLVPDMSIVDNIFLGREPRTARGTIDRRRMDEQATRLLAEVGLTLHPRRPVRQCRVAEQQLIEVAKALSASLRVLVMDEPTSALADAEVRRLFTVIRRLAAQGVGIVYISHRLEELDEIADSVTVLRDGAYIGRREMAGTTRGELISMMVGRPLDELFPRSDSPTGPGEEVIRVEGLDLAGDRREGRAALHGVRLIARAGEIVGLAGLMGAGRSETLEAIYGVFPRRAVHGNVRLRGRRYQPRSPRHAIRNGIALVAEDRKAQSLVLTNSVRFNASLAALGRFMRRGTVSAARERAAVAGMVTDLRIKTPGLNTAVANLSGGNQQKVVLAKCLLTEPSLILMDEPTRGIDVGAKAEIYQLMTELARRGSAIVMVSSELPELLAMCDRIVVLCEGRVTAEFRRGEGSQEAILDAAMDRQAVLGIDAASPSRAPARREVSDE</sequence>
<organism evidence="12 13">
    <name type="scientific">Rugosimonospora africana</name>
    <dbReference type="NCBI Taxonomy" id="556532"/>
    <lineage>
        <taxon>Bacteria</taxon>
        <taxon>Bacillati</taxon>
        <taxon>Actinomycetota</taxon>
        <taxon>Actinomycetes</taxon>
        <taxon>Micromonosporales</taxon>
        <taxon>Micromonosporaceae</taxon>
        <taxon>Rugosimonospora</taxon>
    </lineage>
</organism>
<dbReference type="InterPro" id="IPR017871">
    <property type="entry name" value="ABC_transporter-like_CS"/>
</dbReference>
<dbReference type="Proteomes" id="UP000642748">
    <property type="component" value="Unassembled WGS sequence"/>
</dbReference>
<keyword evidence="3" id="KW-1003">Cell membrane</keyword>
<dbReference type="CDD" id="cd03215">
    <property type="entry name" value="ABC_Carb_Monos_II"/>
    <property type="match status" value="1"/>
</dbReference>
<evidence type="ECO:0000313" key="12">
    <source>
        <dbReference type="EMBL" id="GIH16764.1"/>
    </source>
</evidence>
<dbReference type="Pfam" id="PF00005">
    <property type="entry name" value="ABC_tran"/>
    <property type="match status" value="2"/>
</dbReference>
<evidence type="ECO:0000256" key="7">
    <source>
        <dbReference type="ARBA" id="ARBA00022840"/>
    </source>
</evidence>
<dbReference type="GO" id="GO:0005886">
    <property type="term" value="C:plasma membrane"/>
    <property type="evidence" value="ECO:0007669"/>
    <property type="project" value="UniProtKB-SubCell"/>
</dbReference>
<evidence type="ECO:0000256" key="5">
    <source>
        <dbReference type="ARBA" id="ARBA00022737"/>
    </source>
</evidence>
<name>A0A8J3VS67_9ACTN</name>
<keyword evidence="9" id="KW-0472">Membrane</keyword>
<dbReference type="Gene3D" id="3.40.50.300">
    <property type="entry name" value="P-loop containing nucleotide triphosphate hydrolases"/>
    <property type="match status" value="2"/>
</dbReference>
<dbReference type="InterPro" id="IPR003593">
    <property type="entry name" value="AAA+_ATPase"/>
</dbReference>
<evidence type="ECO:0000259" key="11">
    <source>
        <dbReference type="PROSITE" id="PS50893"/>
    </source>
</evidence>
<dbReference type="GO" id="GO:0005524">
    <property type="term" value="F:ATP binding"/>
    <property type="evidence" value="ECO:0007669"/>
    <property type="project" value="UniProtKB-KW"/>
</dbReference>
<evidence type="ECO:0000256" key="9">
    <source>
        <dbReference type="ARBA" id="ARBA00023136"/>
    </source>
</evidence>
<dbReference type="PANTHER" id="PTHR43790:SF3">
    <property type="entry name" value="D-ALLOSE IMPORT ATP-BINDING PROTEIN ALSA-RELATED"/>
    <property type="match status" value="1"/>
</dbReference>
<dbReference type="InterPro" id="IPR003439">
    <property type="entry name" value="ABC_transporter-like_ATP-bd"/>
</dbReference>
<accession>A0A8J3VS67</accession>
<feature type="domain" description="ABC transporter" evidence="11">
    <location>
        <begin position="286"/>
        <end position="532"/>
    </location>
</feature>
<dbReference type="PROSITE" id="PS50893">
    <property type="entry name" value="ABC_TRANSPORTER_2"/>
    <property type="match status" value="2"/>
</dbReference>
<dbReference type="PANTHER" id="PTHR43790">
    <property type="entry name" value="CARBOHYDRATE TRANSPORT ATP-BINDING PROTEIN MG119-RELATED"/>
    <property type="match status" value="1"/>
</dbReference>
<protein>
    <submittedName>
        <fullName evidence="12">Ribose import ATP-binding protein RbsA</fullName>
    </submittedName>
</protein>
<keyword evidence="6" id="KW-0547">Nucleotide-binding</keyword>
<dbReference type="AlphaFoldDB" id="A0A8J3VS67"/>
<dbReference type="SUPFAM" id="SSF52540">
    <property type="entry name" value="P-loop containing nucleoside triphosphate hydrolases"/>
    <property type="match status" value="2"/>
</dbReference>
<dbReference type="CDD" id="cd03216">
    <property type="entry name" value="ABC_Carb_Monos_I"/>
    <property type="match status" value="1"/>
</dbReference>
<dbReference type="PROSITE" id="PS00211">
    <property type="entry name" value="ABC_TRANSPORTER_1"/>
    <property type="match status" value="1"/>
</dbReference>
<comment type="subcellular location">
    <subcellularLocation>
        <location evidence="1">Cell membrane</location>
        <topology evidence="1">Peripheral membrane protein</topology>
    </subcellularLocation>
</comment>
<dbReference type="GO" id="GO:0016887">
    <property type="term" value="F:ATP hydrolysis activity"/>
    <property type="evidence" value="ECO:0007669"/>
    <property type="project" value="InterPro"/>
</dbReference>
<dbReference type="InterPro" id="IPR027417">
    <property type="entry name" value="P-loop_NTPase"/>
</dbReference>
<gene>
    <name evidence="12" type="primary">rbsA</name>
    <name evidence="12" type="ORF">Raf01_49360</name>
</gene>